<dbReference type="PIRSF" id="PIRSF016821">
    <property type="entry name" value="HSP15"/>
    <property type="match status" value="1"/>
</dbReference>
<feature type="domain" description="RNA-binding S4" evidence="6">
    <location>
        <begin position="1"/>
        <end position="58"/>
    </location>
</feature>
<evidence type="ECO:0000256" key="2">
    <source>
        <dbReference type="ARBA" id="ARBA00022884"/>
    </source>
</evidence>
<sequence length="122" mass="14218">MRLDKWLWAARFYKTRRLAVEAIEKHQVSVNGDKAKPARMIKIGDTLVIEKAGETFVIIIDDLSEVRGPAPKAQLLYHETEESLAKRLADREMRKLVHTPKPDKAPDKKDRQLLRNMRHSYE</sequence>
<comment type="similarity">
    <text evidence="1 4">Belongs to the HSP15 family.</text>
</comment>
<dbReference type="GO" id="GO:0043023">
    <property type="term" value="F:ribosomal large subunit binding"/>
    <property type="evidence" value="ECO:0007669"/>
    <property type="project" value="InterPro"/>
</dbReference>
<dbReference type="PROSITE" id="PS50889">
    <property type="entry name" value="S4"/>
    <property type="match status" value="1"/>
</dbReference>
<gene>
    <name evidence="7" type="ORF">J7561_06170</name>
</gene>
<dbReference type="AlphaFoldDB" id="A0AB35BWY5"/>
<feature type="region of interest" description="Disordered" evidence="5">
    <location>
        <begin position="95"/>
        <end position="122"/>
    </location>
</feature>
<evidence type="ECO:0000256" key="3">
    <source>
        <dbReference type="ARBA" id="ARBA00023125"/>
    </source>
</evidence>
<dbReference type="EMBL" id="JAGIBU010000004">
    <property type="protein sequence ID" value="MBS7824789.1"/>
    <property type="molecule type" value="Genomic_DNA"/>
</dbReference>
<dbReference type="InterPro" id="IPR025708">
    <property type="entry name" value="HSP15"/>
</dbReference>
<evidence type="ECO:0000256" key="4">
    <source>
        <dbReference type="PIRNR" id="PIRNR016821"/>
    </source>
</evidence>
<name>A0AB35BWY5_9GAMM</name>
<evidence type="ECO:0000256" key="5">
    <source>
        <dbReference type="SAM" id="MobiDB-lite"/>
    </source>
</evidence>
<accession>A0AB35BWY5</accession>
<organism evidence="7 8">
    <name type="scientific">Wohlfahrtiimonas chitiniclastica</name>
    <dbReference type="NCBI Taxonomy" id="400946"/>
    <lineage>
        <taxon>Bacteria</taxon>
        <taxon>Pseudomonadati</taxon>
        <taxon>Pseudomonadota</taxon>
        <taxon>Gammaproteobacteria</taxon>
        <taxon>Cardiobacteriales</taxon>
        <taxon>Ignatzschineriaceae</taxon>
        <taxon>Wohlfahrtiimonas</taxon>
    </lineage>
</organism>
<evidence type="ECO:0000313" key="7">
    <source>
        <dbReference type="EMBL" id="MBS7824789.1"/>
    </source>
</evidence>
<comment type="caution">
    <text evidence="7">The sequence shown here is derived from an EMBL/GenBank/DDBJ whole genome shotgun (WGS) entry which is preliminary data.</text>
</comment>
<dbReference type="GO" id="GO:0003727">
    <property type="term" value="F:single-stranded RNA binding"/>
    <property type="evidence" value="ECO:0007669"/>
    <property type="project" value="InterPro"/>
</dbReference>
<dbReference type="InterPro" id="IPR036986">
    <property type="entry name" value="S4_RNA-bd_sf"/>
</dbReference>
<dbReference type="CDD" id="cd00165">
    <property type="entry name" value="S4"/>
    <property type="match status" value="1"/>
</dbReference>
<protein>
    <recommendedName>
        <fullName evidence="4">Heat shock protein 15</fullName>
    </recommendedName>
</protein>
<dbReference type="SMART" id="SM00363">
    <property type="entry name" value="S4"/>
    <property type="match status" value="1"/>
</dbReference>
<dbReference type="SUPFAM" id="SSF55174">
    <property type="entry name" value="Alpha-L RNA-binding motif"/>
    <property type="match status" value="1"/>
</dbReference>
<dbReference type="Pfam" id="PF01479">
    <property type="entry name" value="S4"/>
    <property type="match status" value="1"/>
</dbReference>
<proteinExistence type="inferred from homology"/>
<dbReference type="InterPro" id="IPR002942">
    <property type="entry name" value="S4_RNA-bd"/>
</dbReference>
<reference evidence="7" key="1">
    <citation type="submission" date="2021-03" db="EMBL/GenBank/DDBJ databases">
        <title>Identification and antibiotic profiling of Wohlfahrtiimonas chitiniclastica, an underestimated human pathogen.</title>
        <authorList>
            <person name="Kopf A."/>
            <person name="Bunk B."/>
            <person name="Coldewey S."/>
            <person name="Gunzer F."/>
            <person name="Riedel T."/>
            <person name="Schroettner P."/>
        </authorList>
    </citation>
    <scope>NUCLEOTIDE SEQUENCE</scope>
    <source>
        <strain evidence="7">DSM 100917</strain>
    </source>
</reference>
<keyword evidence="2 4" id="KW-0694">RNA-binding</keyword>
<dbReference type="GO" id="GO:0003677">
    <property type="term" value="F:DNA binding"/>
    <property type="evidence" value="ECO:0007669"/>
    <property type="project" value="UniProtKB-KW"/>
</dbReference>
<evidence type="ECO:0000313" key="8">
    <source>
        <dbReference type="Proteomes" id="UP000680020"/>
    </source>
</evidence>
<evidence type="ECO:0000256" key="1">
    <source>
        <dbReference type="ARBA" id="ARBA00008396"/>
    </source>
</evidence>
<dbReference type="Proteomes" id="UP000680020">
    <property type="component" value="Unassembled WGS sequence"/>
</dbReference>
<dbReference type="Gene3D" id="3.10.290.10">
    <property type="entry name" value="RNA-binding S4 domain"/>
    <property type="match status" value="1"/>
</dbReference>
<dbReference type="RefSeq" id="WP_213403962.1">
    <property type="nucleotide sequence ID" value="NZ_JAGIBT010000005.1"/>
</dbReference>
<evidence type="ECO:0000259" key="6">
    <source>
        <dbReference type="SMART" id="SM00363"/>
    </source>
</evidence>
<keyword evidence="3 4" id="KW-0238">DNA-binding</keyword>
<dbReference type="GO" id="GO:0034605">
    <property type="term" value="P:cellular response to heat"/>
    <property type="evidence" value="ECO:0007669"/>
    <property type="project" value="InterPro"/>
</dbReference>